<gene>
    <name evidence="2" type="ORF">DH2020_000870</name>
</gene>
<dbReference type="Pfam" id="PF00498">
    <property type="entry name" value="FHA"/>
    <property type="match status" value="1"/>
</dbReference>
<dbReference type="SUPFAM" id="SSF49879">
    <property type="entry name" value="SMAD/FHA domain"/>
    <property type="match status" value="1"/>
</dbReference>
<proteinExistence type="predicted"/>
<dbReference type="InterPro" id="IPR050923">
    <property type="entry name" value="Cell_Proc_Reg/RNA_Proc"/>
</dbReference>
<reference evidence="2 3" key="1">
    <citation type="journal article" date="2021" name="Comput. Struct. Biotechnol. J.">
        <title>De novo genome assembly of the potent medicinal plant Rehmannia glutinosa using nanopore technology.</title>
        <authorList>
            <person name="Ma L."/>
            <person name="Dong C."/>
            <person name="Song C."/>
            <person name="Wang X."/>
            <person name="Zheng X."/>
            <person name="Niu Y."/>
            <person name="Chen S."/>
            <person name="Feng W."/>
        </authorList>
    </citation>
    <scope>NUCLEOTIDE SEQUENCE [LARGE SCALE GENOMIC DNA]</scope>
    <source>
        <strain evidence="2">DH-2019</strain>
    </source>
</reference>
<evidence type="ECO:0000313" key="2">
    <source>
        <dbReference type="EMBL" id="KAK6164006.1"/>
    </source>
</evidence>
<dbReference type="InterPro" id="IPR000253">
    <property type="entry name" value="FHA_dom"/>
</dbReference>
<dbReference type="CDD" id="cd00060">
    <property type="entry name" value="FHA"/>
    <property type="match status" value="1"/>
</dbReference>
<evidence type="ECO:0000313" key="3">
    <source>
        <dbReference type="Proteomes" id="UP001318860"/>
    </source>
</evidence>
<accession>A0ABR0XY23</accession>
<organism evidence="2 3">
    <name type="scientific">Rehmannia glutinosa</name>
    <name type="common">Chinese foxglove</name>
    <dbReference type="NCBI Taxonomy" id="99300"/>
    <lineage>
        <taxon>Eukaryota</taxon>
        <taxon>Viridiplantae</taxon>
        <taxon>Streptophyta</taxon>
        <taxon>Embryophyta</taxon>
        <taxon>Tracheophyta</taxon>
        <taxon>Spermatophyta</taxon>
        <taxon>Magnoliopsida</taxon>
        <taxon>eudicotyledons</taxon>
        <taxon>Gunneridae</taxon>
        <taxon>Pentapetalae</taxon>
        <taxon>asterids</taxon>
        <taxon>lamiids</taxon>
        <taxon>Lamiales</taxon>
        <taxon>Orobanchaceae</taxon>
        <taxon>Rehmannieae</taxon>
        <taxon>Rehmannia</taxon>
    </lineage>
</organism>
<dbReference type="InterPro" id="IPR008984">
    <property type="entry name" value="SMAD_FHA_dom_sf"/>
</dbReference>
<protein>
    <recommendedName>
        <fullName evidence="1">FHA domain-containing protein</fullName>
    </recommendedName>
</protein>
<keyword evidence="3" id="KW-1185">Reference proteome</keyword>
<sequence>MDATARSVSHAKPNSLSAAFIPAQSTVFAHKSVNFAGYNCLPRKLKCSAKQLRNFGAINAADSGNTPTNVSVRWILEPIGDGDSRHIGYRIAMPGAFEIASNVVTVGRVREKADIVIPVPTVSALHAQIQKSEENLLITDLNSTNGTFIDERRLQPGVIAPALPGNLITFGDTNLAIFKVYKLEKEELAAESEKSETKPEEEPSNNV</sequence>
<feature type="domain" description="FHA" evidence="1">
    <location>
        <begin position="104"/>
        <end position="154"/>
    </location>
</feature>
<dbReference type="SMART" id="SM00240">
    <property type="entry name" value="FHA"/>
    <property type="match status" value="1"/>
</dbReference>
<dbReference type="Proteomes" id="UP001318860">
    <property type="component" value="Unassembled WGS sequence"/>
</dbReference>
<dbReference type="PROSITE" id="PS50006">
    <property type="entry name" value="FHA_DOMAIN"/>
    <property type="match status" value="1"/>
</dbReference>
<name>A0ABR0XY23_REHGL</name>
<evidence type="ECO:0000259" key="1">
    <source>
        <dbReference type="PROSITE" id="PS50006"/>
    </source>
</evidence>
<dbReference type="PANTHER" id="PTHR23308">
    <property type="entry name" value="NUCLEAR INHIBITOR OF PROTEIN PHOSPHATASE-1"/>
    <property type="match status" value="1"/>
</dbReference>
<comment type="caution">
    <text evidence="2">The sequence shown here is derived from an EMBL/GenBank/DDBJ whole genome shotgun (WGS) entry which is preliminary data.</text>
</comment>
<dbReference type="EMBL" id="JABTTQ020000001">
    <property type="protein sequence ID" value="KAK6164006.1"/>
    <property type="molecule type" value="Genomic_DNA"/>
</dbReference>
<dbReference type="Gene3D" id="2.60.200.20">
    <property type="match status" value="1"/>
</dbReference>